<dbReference type="EMBL" id="BSNU01000004">
    <property type="protein sequence ID" value="GLQ63698.1"/>
    <property type="molecule type" value="Genomic_DNA"/>
</dbReference>
<sequence>MFAGFGALLAFSVANGQRNQGGQSIEIQKFILKRDAWRKIAELNDRYEYSIPNSLYEIKSALDELDMVMPGYSDNCRYNIDRYNSNTSGVDFGVIRISLYELKIKLQNDLSL</sequence>
<keyword evidence="2" id="KW-1185">Reference proteome</keyword>
<name>A0AAV5NH59_9PROT</name>
<organism evidence="1 2">
    <name type="scientific">Gluconobacter cerinus</name>
    <dbReference type="NCBI Taxonomy" id="38307"/>
    <lineage>
        <taxon>Bacteria</taxon>
        <taxon>Pseudomonadati</taxon>
        <taxon>Pseudomonadota</taxon>
        <taxon>Alphaproteobacteria</taxon>
        <taxon>Acetobacterales</taxon>
        <taxon>Acetobacteraceae</taxon>
        <taxon>Gluconobacter</taxon>
    </lineage>
</organism>
<protein>
    <submittedName>
        <fullName evidence="1">Uncharacterized protein</fullName>
    </submittedName>
</protein>
<proteinExistence type="predicted"/>
<gene>
    <name evidence="1" type="ORF">GCM10007867_25430</name>
</gene>
<reference evidence="2" key="1">
    <citation type="journal article" date="2019" name="Int. J. Syst. Evol. Microbiol.">
        <title>The Global Catalogue of Microorganisms (GCM) 10K type strain sequencing project: providing services to taxonomists for standard genome sequencing and annotation.</title>
        <authorList>
            <consortium name="The Broad Institute Genomics Platform"/>
            <consortium name="The Broad Institute Genome Sequencing Center for Infectious Disease"/>
            <person name="Wu L."/>
            <person name="Ma J."/>
        </authorList>
    </citation>
    <scope>NUCLEOTIDE SEQUENCE [LARGE SCALE GENOMIC DNA]</scope>
    <source>
        <strain evidence="2">NBRC 3267</strain>
    </source>
</reference>
<dbReference type="Proteomes" id="UP001156614">
    <property type="component" value="Unassembled WGS sequence"/>
</dbReference>
<evidence type="ECO:0000313" key="2">
    <source>
        <dbReference type="Proteomes" id="UP001156614"/>
    </source>
</evidence>
<accession>A0AAV5NH59</accession>
<comment type="caution">
    <text evidence="1">The sequence shown here is derived from an EMBL/GenBank/DDBJ whole genome shotgun (WGS) entry which is preliminary data.</text>
</comment>
<evidence type="ECO:0000313" key="1">
    <source>
        <dbReference type="EMBL" id="GLQ63698.1"/>
    </source>
</evidence>
<dbReference type="AlphaFoldDB" id="A0AAV5NH59"/>